<gene>
    <name evidence="2" type="ORF">QYE76_040412</name>
</gene>
<keyword evidence="3" id="KW-1185">Reference proteome</keyword>
<evidence type="ECO:0000256" key="1">
    <source>
        <dbReference type="SAM" id="MobiDB-lite"/>
    </source>
</evidence>
<accession>A0AAD8WT74</accession>
<protein>
    <submittedName>
        <fullName evidence="2">Uncharacterized protein</fullName>
    </submittedName>
</protein>
<feature type="compositionally biased region" description="Basic residues" evidence="1">
    <location>
        <begin position="104"/>
        <end position="114"/>
    </location>
</feature>
<feature type="region of interest" description="Disordered" evidence="1">
    <location>
        <begin position="58"/>
        <end position="89"/>
    </location>
</feature>
<evidence type="ECO:0000313" key="3">
    <source>
        <dbReference type="Proteomes" id="UP001231189"/>
    </source>
</evidence>
<feature type="compositionally biased region" description="Basic and acidic residues" evidence="1">
    <location>
        <begin position="61"/>
        <end position="75"/>
    </location>
</feature>
<organism evidence="2 3">
    <name type="scientific">Lolium multiflorum</name>
    <name type="common">Italian ryegrass</name>
    <name type="synonym">Lolium perenne subsp. multiflorum</name>
    <dbReference type="NCBI Taxonomy" id="4521"/>
    <lineage>
        <taxon>Eukaryota</taxon>
        <taxon>Viridiplantae</taxon>
        <taxon>Streptophyta</taxon>
        <taxon>Embryophyta</taxon>
        <taxon>Tracheophyta</taxon>
        <taxon>Spermatophyta</taxon>
        <taxon>Magnoliopsida</taxon>
        <taxon>Liliopsida</taxon>
        <taxon>Poales</taxon>
        <taxon>Poaceae</taxon>
        <taxon>BOP clade</taxon>
        <taxon>Pooideae</taxon>
        <taxon>Poodae</taxon>
        <taxon>Poeae</taxon>
        <taxon>Poeae Chloroplast Group 2 (Poeae type)</taxon>
        <taxon>Loliodinae</taxon>
        <taxon>Loliinae</taxon>
        <taxon>Lolium</taxon>
    </lineage>
</organism>
<dbReference type="Proteomes" id="UP001231189">
    <property type="component" value="Unassembled WGS sequence"/>
</dbReference>
<feature type="region of interest" description="Disordered" evidence="1">
    <location>
        <begin position="102"/>
        <end position="129"/>
    </location>
</feature>
<sequence>MEKDLAELKAQGALVADSIKAMNETLRNLSGWMPQVDTSITTIQKSIDEVASRVTALEAMRSPDEDQTPRPDGHRLRNNIQGPDSDAIRAPFHALVKDLDSQNKHLHIRSKRSGLQRGKPGILSSKGVP</sequence>
<proteinExistence type="predicted"/>
<evidence type="ECO:0000313" key="2">
    <source>
        <dbReference type="EMBL" id="KAK1679564.1"/>
    </source>
</evidence>
<dbReference type="EMBL" id="JAUUTY010000002">
    <property type="protein sequence ID" value="KAK1679564.1"/>
    <property type="molecule type" value="Genomic_DNA"/>
</dbReference>
<dbReference type="AlphaFoldDB" id="A0AAD8WT74"/>
<comment type="caution">
    <text evidence="2">The sequence shown here is derived from an EMBL/GenBank/DDBJ whole genome shotgun (WGS) entry which is preliminary data.</text>
</comment>
<name>A0AAD8WT74_LOLMU</name>
<reference evidence="2" key="1">
    <citation type="submission" date="2023-07" db="EMBL/GenBank/DDBJ databases">
        <title>A chromosome-level genome assembly of Lolium multiflorum.</title>
        <authorList>
            <person name="Chen Y."/>
            <person name="Copetti D."/>
            <person name="Kolliker R."/>
            <person name="Studer B."/>
        </authorList>
    </citation>
    <scope>NUCLEOTIDE SEQUENCE</scope>
    <source>
        <strain evidence="2">02402/16</strain>
        <tissue evidence="2">Leaf</tissue>
    </source>
</reference>